<evidence type="ECO:0000313" key="1">
    <source>
        <dbReference type="EMBL" id="PWA98050.1"/>
    </source>
</evidence>
<name>A0A2U1QJ47_ARTAN</name>
<dbReference type="EMBL" id="PKPP01000086">
    <property type="protein sequence ID" value="PWA98050.1"/>
    <property type="molecule type" value="Genomic_DNA"/>
</dbReference>
<evidence type="ECO:0000313" key="2">
    <source>
        <dbReference type="Proteomes" id="UP000245207"/>
    </source>
</evidence>
<protein>
    <submittedName>
        <fullName evidence="1">Uncharacterized protein</fullName>
    </submittedName>
</protein>
<sequence>MVRVGAGFGKNRTAPAIAVLNKIVFELPAEHALAEREHASHEPLGHTLLRYIAIVRHCMILGYLLRQICIVGIDSTS</sequence>
<dbReference type="Proteomes" id="UP000245207">
    <property type="component" value="Unassembled WGS sequence"/>
</dbReference>
<dbReference type="AlphaFoldDB" id="A0A2U1QJ47"/>
<keyword evidence="2" id="KW-1185">Reference proteome</keyword>
<gene>
    <name evidence="1" type="ORF">CTI12_AA023880</name>
</gene>
<proteinExistence type="predicted"/>
<reference evidence="1 2" key="1">
    <citation type="journal article" date="2018" name="Mol. Plant">
        <title>The genome of Artemisia annua provides insight into the evolution of Asteraceae family and artemisinin biosynthesis.</title>
        <authorList>
            <person name="Shen Q."/>
            <person name="Zhang L."/>
            <person name="Liao Z."/>
            <person name="Wang S."/>
            <person name="Yan T."/>
            <person name="Shi P."/>
            <person name="Liu M."/>
            <person name="Fu X."/>
            <person name="Pan Q."/>
            <person name="Wang Y."/>
            <person name="Lv Z."/>
            <person name="Lu X."/>
            <person name="Zhang F."/>
            <person name="Jiang W."/>
            <person name="Ma Y."/>
            <person name="Chen M."/>
            <person name="Hao X."/>
            <person name="Li L."/>
            <person name="Tang Y."/>
            <person name="Lv G."/>
            <person name="Zhou Y."/>
            <person name="Sun X."/>
            <person name="Brodelius P.E."/>
            <person name="Rose J.K.C."/>
            <person name="Tang K."/>
        </authorList>
    </citation>
    <scope>NUCLEOTIDE SEQUENCE [LARGE SCALE GENOMIC DNA]</scope>
    <source>
        <strain evidence="2">cv. Huhao1</strain>
        <tissue evidence="1">Leaf</tissue>
    </source>
</reference>
<organism evidence="1 2">
    <name type="scientific">Artemisia annua</name>
    <name type="common">Sweet wormwood</name>
    <dbReference type="NCBI Taxonomy" id="35608"/>
    <lineage>
        <taxon>Eukaryota</taxon>
        <taxon>Viridiplantae</taxon>
        <taxon>Streptophyta</taxon>
        <taxon>Embryophyta</taxon>
        <taxon>Tracheophyta</taxon>
        <taxon>Spermatophyta</taxon>
        <taxon>Magnoliopsida</taxon>
        <taxon>eudicotyledons</taxon>
        <taxon>Gunneridae</taxon>
        <taxon>Pentapetalae</taxon>
        <taxon>asterids</taxon>
        <taxon>campanulids</taxon>
        <taxon>Asterales</taxon>
        <taxon>Asteraceae</taxon>
        <taxon>Asteroideae</taxon>
        <taxon>Anthemideae</taxon>
        <taxon>Artemisiinae</taxon>
        <taxon>Artemisia</taxon>
    </lineage>
</organism>
<comment type="caution">
    <text evidence="1">The sequence shown here is derived from an EMBL/GenBank/DDBJ whole genome shotgun (WGS) entry which is preliminary data.</text>
</comment>
<accession>A0A2U1QJ47</accession>